<dbReference type="AlphaFoldDB" id="A0A1I4ZS92"/>
<accession>A0A1I4ZS92</accession>
<keyword evidence="2" id="KW-1185">Reference proteome</keyword>
<sequence>MFERSRSPSLVWLSSNSIPSVFFDTRDENVRALLQSKERIQTIRDWDGIIAFAASDMLSLSAIRNASRELAYAISLLVSASTSFNYISNSIASGDIFVGMSCFRFSLESTVRAGSIILTNEAERKNILYQYENDIRDHNSRNRRWVGETDAEDNLPKRLGMMLSNPLDEAGHCFHAEYSSRSEFLNERPSKKSAKRADEVFKFQKLLDQYNLPIWNESNQRMRSRVRDWYALSSSFLHADTFSSSFASRIRCDPNLKKTLLYEIYLDVTELLTDMFTGTVYHLLEELKLQPKADFVRGFRQKFLVDNRM</sequence>
<evidence type="ECO:0000313" key="1">
    <source>
        <dbReference type="EMBL" id="SFN53027.1"/>
    </source>
</evidence>
<gene>
    <name evidence="1" type="ORF">SAMN04487859_10467</name>
</gene>
<reference evidence="2" key="1">
    <citation type="submission" date="2016-10" db="EMBL/GenBank/DDBJ databases">
        <authorList>
            <person name="Varghese N."/>
            <person name="Submissions S."/>
        </authorList>
    </citation>
    <scope>NUCLEOTIDE SEQUENCE [LARGE SCALE GENOMIC DNA]</scope>
    <source>
        <strain evidence="2">DSM 28463</strain>
    </source>
</reference>
<organism evidence="1 2">
    <name type="scientific">Roseovarius lutimaris</name>
    <dbReference type="NCBI Taxonomy" id="1005928"/>
    <lineage>
        <taxon>Bacteria</taxon>
        <taxon>Pseudomonadati</taxon>
        <taxon>Pseudomonadota</taxon>
        <taxon>Alphaproteobacteria</taxon>
        <taxon>Rhodobacterales</taxon>
        <taxon>Roseobacteraceae</taxon>
        <taxon>Roseovarius</taxon>
    </lineage>
</organism>
<dbReference type="STRING" id="1005928.SAMN04487859_10467"/>
<evidence type="ECO:0000313" key="2">
    <source>
        <dbReference type="Proteomes" id="UP000198599"/>
    </source>
</evidence>
<dbReference type="Proteomes" id="UP000198599">
    <property type="component" value="Unassembled WGS sequence"/>
</dbReference>
<name>A0A1I4ZS92_9RHOB</name>
<dbReference type="RefSeq" id="WP_143076299.1">
    <property type="nucleotide sequence ID" value="NZ_FOVP01000004.1"/>
</dbReference>
<dbReference type="EMBL" id="FOVP01000004">
    <property type="protein sequence ID" value="SFN53027.1"/>
    <property type="molecule type" value="Genomic_DNA"/>
</dbReference>
<protein>
    <submittedName>
        <fullName evidence="1">Uncharacterized protein</fullName>
    </submittedName>
</protein>
<proteinExistence type="predicted"/>